<evidence type="ECO:0000256" key="2">
    <source>
        <dbReference type="ARBA" id="ARBA00023015"/>
    </source>
</evidence>
<reference evidence="5 6" key="1">
    <citation type="journal article" date="2008" name="Int. J. Syst. Evol. Microbiol.">
        <title>Bizionia argentinensis sp. nov., isolated from surface marine water in Antarctica.</title>
        <authorList>
            <person name="Bercovich A."/>
            <person name="Vazquez S.C."/>
            <person name="Yankilevich P."/>
            <person name="Coria S.H."/>
            <person name="Foti M."/>
            <person name="Hernandez E."/>
            <person name="Vidal A."/>
            <person name="Ruberto L."/>
            <person name="Melo C."/>
            <person name="Marenssi S."/>
            <person name="Criscuolo M."/>
            <person name="Memoli M."/>
            <person name="Arguelles M."/>
            <person name="Mac Cormack W.P."/>
        </authorList>
    </citation>
    <scope>NUCLEOTIDE SEQUENCE [LARGE SCALE GENOMIC DNA]</scope>
    <source>
        <strain evidence="5 6">JUB59</strain>
    </source>
</reference>
<dbReference type="GO" id="GO:0003677">
    <property type="term" value="F:DNA binding"/>
    <property type="evidence" value="ECO:0007669"/>
    <property type="project" value="UniProtKB-KW"/>
</dbReference>
<dbReference type="eggNOG" id="COG3682">
    <property type="taxonomic scope" value="Bacteria"/>
</dbReference>
<dbReference type="InterPro" id="IPR005650">
    <property type="entry name" value="BlaI_family"/>
</dbReference>
<evidence type="ECO:0000313" key="5">
    <source>
        <dbReference type="EMBL" id="EGV44547.1"/>
    </source>
</evidence>
<dbReference type="InterPro" id="IPR036390">
    <property type="entry name" value="WH_DNA-bd_sf"/>
</dbReference>
<name>G2EAI2_9FLAO</name>
<proteinExistence type="inferred from homology"/>
<dbReference type="SUPFAM" id="SSF46785">
    <property type="entry name" value="Winged helix' DNA-binding domain"/>
    <property type="match status" value="1"/>
</dbReference>
<dbReference type="AlphaFoldDB" id="G2EAI2"/>
<sequence length="123" mass="14300">MQLSKSEEELMNHLWKLEKAFMRDLLEAYPEPKPAPTTVATLIKRMSDKGFVAYTLFGKSREYYPLVKKKAYFSKHVNGLIKNFFNDSASQFASFFTKETNLTKAELEQLKALIDQEIKNKPQ</sequence>
<dbReference type="OrthoDB" id="1098508at2"/>
<dbReference type="InterPro" id="IPR036388">
    <property type="entry name" value="WH-like_DNA-bd_sf"/>
</dbReference>
<accession>G2EAI2</accession>
<keyword evidence="6" id="KW-1185">Reference proteome</keyword>
<dbReference type="Gene3D" id="1.10.10.10">
    <property type="entry name" value="Winged helix-like DNA-binding domain superfamily/Winged helix DNA-binding domain"/>
    <property type="match status" value="1"/>
</dbReference>
<dbReference type="GO" id="GO:0045892">
    <property type="term" value="P:negative regulation of DNA-templated transcription"/>
    <property type="evidence" value="ECO:0007669"/>
    <property type="project" value="InterPro"/>
</dbReference>
<protein>
    <submittedName>
        <fullName evidence="5">BlaI/MecI/CopY family transcriptional regulator</fullName>
    </submittedName>
</protein>
<keyword evidence="2" id="KW-0805">Transcription regulation</keyword>
<comment type="caution">
    <text evidence="5">The sequence shown here is derived from an EMBL/GenBank/DDBJ whole genome shotgun (WGS) entry which is preliminary data.</text>
</comment>
<dbReference type="STRING" id="1046627.BZARG_2175"/>
<dbReference type="RefSeq" id="WP_008635120.1">
    <property type="nucleotide sequence ID" value="NZ_AFXZ01000005.1"/>
</dbReference>
<keyword evidence="4" id="KW-0804">Transcription</keyword>
<organism evidence="5 6">
    <name type="scientific">Bizionia argentinensis JUB59</name>
    <dbReference type="NCBI Taxonomy" id="1046627"/>
    <lineage>
        <taxon>Bacteria</taxon>
        <taxon>Pseudomonadati</taxon>
        <taxon>Bacteroidota</taxon>
        <taxon>Flavobacteriia</taxon>
        <taxon>Flavobacteriales</taxon>
        <taxon>Flavobacteriaceae</taxon>
        <taxon>Bizionia</taxon>
    </lineage>
</organism>
<evidence type="ECO:0000256" key="1">
    <source>
        <dbReference type="ARBA" id="ARBA00011046"/>
    </source>
</evidence>
<dbReference type="PIRSF" id="PIRSF019455">
    <property type="entry name" value="CopR_AtkY"/>
    <property type="match status" value="1"/>
</dbReference>
<comment type="similarity">
    <text evidence="1">Belongs to the BlaI transcriptional regulatory family.</text>
</comment>
<gene>
    <name evidence="5" type="ORF">BZARG_2175</name>
</gene>
<dbReference type="EMBL" id="AFXZ01000005">
    <property type="protein sequence ID" value="EGV44547.1"/>
    <property type="molecule type" value="Genomic_DNA"/>
</dbReference>
<evidence type="ECO:0000256" key="4">
    <source>
        <dbReference type="ARBA" id="ARBA00023163"/>
    </source>
</evidence>
<dbReference type="Pfam" id="PF03965">
    <property type="entry name" value="Penicillinase_R"/>
    <property type="match status" value="1"/>
</dbReference>
<dbReference type="Proteomes" id="UP000003730">
    <property type="component" value="Unassembled WGS sequence"/>
</dbReference>
<evidence type="ECO:0000313" key="6">
    <source>
        <dbReference type="Proteomes" id="UP000003730"/>
    </source>
</evidence>
<dbReference type="PATRIC" id="fig|1046627.3.peg.553"/>
<keyword evidence="3" id="KW-0238">DNA-binding</keyword>
<evidence type="ECO:0000256" key="3">
    <source>
        <dbReference type="ARBA" id="ARBA00023125"/>
    </source>
</evidence>
<dbReference type="Gene3D" id="1.10.4040.10">
    <property type="entry name" value="Penicillinase repressor domain"/>
    <property type="match status" value="1"/>
</dbReference>